<keyword evidence="7" id="KW-0479">Metal-binding</keyword>
<feature type="domain" description="RING-type" evidence="16">
    <location>
        <begin position="142"/>
        <end position="184"/>
    </location>
</feature>
<dbReference type="EC" id="2.3.2.27" evidence="4"/>
<dbReference type="PANTHER" id="PTHR14155">
    <property type="entry name" value="RING FINGER DOMAIN-CONTAINING"/>
    <property type="match status" value="1"/>
</dbReference>
<evidence type="ECO:0000256" key="15">
    <source>
        <dbReference type="SAM" id="Phobius"/>
    </source>
</evidence>
<proteinExistence type="inferred from homology"/>
<evidence type="ECO:0000259" key="16">
    <source>
        <dbReference type="PROSITE" id="PS50089"/>
    </source>
</evidence>
<reference evidence="17" key="1">
    <citation type="journal article" date="2019" name="Toxins">
        <title>Detection of Abrin-Like and Prepropulchellin-Like Toxin Genes and Transcripts Using Whole Genome Sequencing and Full-Length Transcript Sequencing of Abrus precatorius.</title>
        <authorList>
            <person name="Hovde B.T."/>
            <person name="Daligault H.E."/>
            <person name="Hanschen E.R."/>
            <person name="Kunde Y.A."/>
            <person name="Johnson M.B."/>
            <person name="Starkenburg S.R."/>
            <person name="Johnson S.L."/>
        </authorList>
    </citation>
    <scope>NUCLEOTIDE SEQUENCE [LARGE SCALE GENOMIC DNA]</scope>
</reference>
<dbReference type="Proteomes" id="UP000694853">
    <property type="component" value="Unplaced"/>
</dbReference>
<comment type="similarity">
    <text evidence="13">Belongs to the RING-type zinc finger family. ATL subfamily.</text>
</comment>
<reference evidence="18" key="2">
    <citation type="submission" date="2025-08" db="UniProtKB">
        <authorList>
            <consortium name="RefSeq"/>
        </authorList>
    </citation>
    <scope>IDENTIFICATION</scope>
    <source>
        <tissue evidence="18">Young leaves</tissue>
    </source>
</reference>
<evidence type="ECO:0000313" key="17">
    <source>
        <dbReference type="Proteomes" id="UP000694853"/>
    </source>
</evidence>
<gene>
    <name evidence="18" type="primary">LOC113870459</name>
</gene>
<evidence type="ECO:0000256" key="3">
    <source>
        <dbReference type="ARBA" id="ARBA00004906"/>
    </source>
</evidence>
<dbReference type="OrthoDB" id="9984778at2759"/>
<comment type="catalytic activity">
    <reaction evidence="1">
        <text>S-ubiquitinyl-[E2 ubiquitin-conjugating enzyme]-L-cysteine + [acceptor protein]-L-lysine = [E2 ubiquitin-conjugating enzyme]-L-cysteine + N(6)-ubiquitinyl-[acceptor protein]-L-lysine.</text>
        <dbReference type="EC" id="2.3.2.27"/>
    </reaction>
</comment>
<dbReference type="GeneID" id="113870459"/>
<comment type="subcellular location">
    <subcellularLocation>
        <location evidence="2">Membrane</location>
        <topology evidence="2">Single-pass membrane protein</topology>
    </subcellularLocation>
</comment>
<dbReference type="Pfam" id="PF13639">
    <property type="entry name" value="zf-RING_2"/>
    <property type="match status" value="1"/>
</dbReference>
<keyword evidence="5" id="KW-0808">Transferase</keyword>
<dbReference type="PROSITE" id="PS50089">
    <property type="entry name" value="ZF_RING_2"/>
    <property type="match status" value="1"/>
</dbReference>
<evidence type="ECO:0000256" key="10">
    <source>
        <dbReference type="ARBA" id="ARBA00022833"/>
    </source>
</evidence>
<name>A0A8B8M2E9_ABRPR</name>
<dbReference type="RefSeq" id="XP_027362851.1">
    <property type="nucleotide sequence ID" value="XM_027507050.1"/>
</dbReference>
<keyword evidence="6 15" id="KW-0812">Transmembrane</keyword>
<keyword evidence="12 15" id="KW-0472">Membrane</keyword>
<evidence type="ECO:0000313" key="18">
    <source>
        <dbReference type="RefSeq" id="XP_027362851.1"/>
    </source>
</evidence>
<dbReference type="SMART" id="SM00184">
    <property type="entry name" value="RING"/>
    <property type="match status" value="1"/>
</dbReference>
<evidence type="ECO:0000256" key="14">
    <source>
        <dbReference type="PROSITE-ProRule" id="PRU00175"/>
    </source>
</evidence>
<evidence type="ECO:0000256" key="11">
    <source>
        <dbReference type="ARBA" id="ARBA00022989"/>
    </source>
</evidence>
<dbReference type="InterPro" id="IPR001841">
    <property type="entry name" value="Znf_RING"/>
</dbReference>
<keyword evidence="11 15" id="KW-1133">Transmembrane helix</keyword>
<dbReference type="PANTHER" id="PTHR14155:SF521">
    <property type="entry name" value="RING-H2 FINGER PROTEIN ATL30"/>
    <property type="match status" value="1"/>
</dbReference>
<protein>
    <recommendedName>
        <fullName evidence="4">RING-type E3 ubiquitin transferase</fullName>
        <ecNumber evidence="4">2.3.2.27</ecNumber>
    </recommendedName>
</protein>
<comment type="pathway">
    <text evidence="3">Protein modification; protein ubiquitination.</text>
</comment>
<evidence type="ECO:0000256" key="9">
    <source>
        <dbReference type="ARBA" id="ARBA00022786"/>
    </source>
</evidence>
<evidence type="ECO:0000256" key="1">
    <source>
        <dbReference type="ARBA" id="ARBA00000900"/>
    </source>
</evidence>
<keyword evidence="17" id="KW-1185">Reference proteome</keyword>
<accession>A0A8B8M2E9</accession>
<dbReference type="InterPro" id="IPR011016">
    <property type="entry name" value="Znf_RING-CH"/>
</dbReference>
<evidence type="ECO:0000256" key="5">
    <source>
        <dbReference type="ARBA" id="ARBA00022679"/>
    </source>
</evidence>
<organism evidence="17 18">
    <name type="scientific">Abrus precatorius</name>
    <name type="common">Indian licorice</name>
    <name type="synonym">Glycine abrus</name>
    <dbReference type="NCBI Taxonomy" id="3816"/>
    <lineage>
        <taxon>Eukaryota</taxon>
        <taxon>Viridiplantae</taxon>
        <taxon>Streptophyta</taxon>
        <taxon>Embryophyta</taxon>
        <taxon>Tracheophyta</taxon>
        <taxon>Spermatophyta</taxon>
        <taxon>Magnoliopsida</taxon>
        <taxon>eudicotyledons</taxon>
        <taxon>Gunneridae</taxon>
        <taxon>Pentapetalae</taxon>
        <taxon>rosids</taxon>
        <taxon>fabids</taxon>
        <taxon>Fabales</taxon>
        <taxon>Fabaceae</taxon>
        <taxon>Papilionoideae</taxon>
        <taxon>50 kb inversion clade</taxon>
        <taxon>NPAAA clade</taxon>
        <taxon>indigoferoid/millettioid clade</taxon>
        <taxon>Abreae</taxon>
        <taxon>Abrus</taxon>
    </lineage>
</organism>
<keyword evidence="8 14" id="KW-0863">Zinc-finger</keyword>
<evidence type="ECO:0000256" key="6">
    <source>
        <dbReference type="ARBA" id="ARBA00022692"/>
    </source>
</evidence>
<dbReference type="InterPro" id="IPR013083">
    <property type="entry name" value="Znf_RING/FYVE/PHD"/>
</dbReference>
<evidence type="ECO:0000256" key="4">
    <source>
        <dbReference type="ARBA" id="ARBA00012483"/>
    </source>
</evidence>
<dbReference type="SMART" id="SM00744">
    <property type="entry name" value="RINGv"/>
    <property type="match status" value="1"/>
</dbReference>
<dbReference type="GO" id="GO:0016020">
    <property type="term" value="C:membrane"/>
    <property type="evidence" value="ECO:0007669"/>
    <property type="project" value="UniProtKB-SubCell"/>
</dbReference>
<sequence length="333" mass="37402">MIFPLHDFPPTPCFCLNFSHPCKEPTMSLTKAENSETSSPPQQALVPPTSYTSPPALIACTLAVVLVCFIGFTIVYFCRCCFVNMVNAWAFQRSASGTLIRLSPNAASPYTGLDPSLLQTFPTFLYATVKNLRKEKKYSLECAICLVEFEDDSMLRLLTICYHVFHQECIDLWLRSNKTCPVCRTDLDSPTEETQKPVEQVEENLNVEEERRNHVCAGVKEGDGDERRHDDANVAVSVSGSMQQRGEEKFVRSHTTGHSIVMIREDEDRDNDDKYTLRLPENVELKIERRGHNYSKSCSNHKDMAKLAAPCNSDSGHVQILFGCSSCSGNENV</sequence>
<dbReference type="GO" id="GO:0008270">
    <property type="term" value="F:zinc ion binding"/>
    <property type="evidence" value="ECO:0007669"/>
    <property type="project" value="UniProtKB-KW"/>
</dbReference>
<evidence type="ECO:0000256" key="8">
    <source>
        <dbReference type="ARBA" id="ARBA00022771"/>
    </source>
</evidence>
<dbReference type="Gene3D" id="3.30.40.10">
    <property type="entry name" value="Zinc/RING finger domain, C3HC4 (zinc finger)"/>
    <property type="match status" value="1"/>
</dbReference>
<dbReference type="GO" id="GO:0061630">
    <property type="term" value="F:ubiquitin protein ligase activity"/>
    <property type="evidence" value="ECO:0007669"/>
    <property type="project" value="UniProtKB-EC"/>
</dbReference>
<dbReference type="FunFam" id="3.30.40.10:FF:000187">
    <property type="entry name" value="E3 ubiquitin-protein ligase ATL6"/>
    <property type="match status" value="1"/>
</dbReference>
<evidence type="ECO:0000256" key="12">
    <source>
        <dbReference type="ARBA" id="ARBA00023136"/>
    </source>
</evidence>
<dbReference type="InterPro" id="IPR053238">
    <property type="entry name" value="RING-H2_zinc_finger"/>
</dbReference>
<evidence type="ECO:0000256" key="13">
    <source>
        <dbReference type="ARBA" id="ARBA00024209"/>
    </source>
</evidence>
<evidence type="ECO:0000256" key="7">
    <source>
        <dbReference type="ARBA" id="ARBA00022723"/>
    </source>
</evidence>
<dbReference type="AlphaFoldDB" id="A0A8B8M2E9"/>
<feature type="transmembrane region" description="Helical" evidence="15">
    <location>
        <begin position="56"/>
        <end position="78"/>
    </location>
</feature>
<dbReference type="KEGG" id="aprc:113870459"/>
<keyword evidence="9" id="KW-0833">Ubl conjugation pathway</keyword>
<evidence type="ECO:0000256" key="2">
    <source>
        <dbReference type="ARBA" id="ARBA00004167"/>
    </source>
</evidence>
<dbReference type="SUPFAM" id="SSF57850">
    <property type="entry name" value="RING/U-box"/>
    <property type="match status" value="1"/>
</dbReference>
<keyword evidence="10" id="KW-0862">Zinc</keyword>